<dbReference type="PANTHER" id="PTHR14074:SF16">
    <property type="entry name" value="ANTIVIRAL INNATE IMMUNE RESPONSE RECEPTOR RIG-I"/>
    <property type="match status" value="1"/>
</dbReference>
<evidence type="ECO:0000259" key="22">
    <source>
        <dbReference type="PROSITE" id="PS51789"/>
    </source>
</evidence>
<dbReference type="GO" id="GO:0016787">
    <property type="term" value="F:hydrolase activity"/>
    <property type="evidence" value="ECO:0007669"/>
    <property type="project" value="UniProtKB-KW"/>
</dbReference>
<dbReference type="GO" id="GO:0003725">
    <property type="term" value="F:double-stranded RNA binding"/>
    <property type="evidence" value="ECO:0007669"/>
    <property type="project" value="TreeGrafter"/>
</dbReference>
<dbReference type="GO" id="GO:0003727">
    <property type="term" value="F:single-stranded RNA binding"/>
    <property type="evidence" value="ECO:0007669"/>
    <property type="project" value="TreeGrafter"/>
</dbReference>
<feature type="domain" description="RLR CTR" evidence="22">
    <location>
        <begin position="808"/>
        <end position="937"/>
    </location>
</feature>
<comment type="similarity">
    <text evidence="2">Belongs to the helicase family. RLR subfamily.</text>
</comment>
<keyword evidence="17" id="KW-0694">RNA-binding</keyword>
<feature type="domain" description="Helicase ATP-binding" evidence="20">
    <location>
        <begin position="261"/>
        <end position="440"/>
    </location>
</feature>
<evidence type="ECO:0000256" key="15">
    <source>
        <dbReference type="ARBA" id="ARBA00022843"/>
    </source>
</evidence>
<dbReference type="Gene3D" id="2.170.150.30">
    <property type="entry name" value="RIG-I-like receptor, C-terminal regulatory domain"/>
    <property type="match status" value="1"/>
</dbReference>
<keyword evidence="9" id="KW-0677">Repeat</keyword>
<evidence type="ECO:0000256" key="5">
    <source>
        <dbReference type="ARBA" id="ARBA00022499"/>
    </source>
</evidence>
<evidence type="ECO:0000256" key="18">
    <source>
        <dbReference type="ARBA" id="ARBA00023118"/>
    </source>
</evidence>
<dbReference type="InterPro" id="IPR001650">
    <property type="entry name" value="Helicase_C-like"/>
</dbReference>
<feature type="domain" description="Helicase C-terminal" evidence="21">
    <location>
        <begin position="618"/>
        <end position="795"/>
    </location>
</feature>
<keyword evidence="10" id="KW-0547">Nucleotide-binding</keyword>
<dbReference type="PROSITE" id="PS51194">
    <property type="entry name" value="HELICASE_CTER"/>
    <property type="match status" value="1"/>
</dbReference>
<dbReference type="GeneTree" id="ENSGT00940000153173"/>
<dbReference type="InterPro" id="IPR021673">
    <property type="entry name" value="RLR_CTR"/>
</dbReference>
<keyword evidence="11" id="KW-0378">Hydrolase</keyword>
<comment type="subcellular location">
    <subcellularLocation>
        <location evidence="1">Cytoplasm</location>
    </subcellularLocation>
</comment>
<keyword evidence="15" id="KW-0832">Ubl conjugation</keyword>
<dbReference type="InterPro" id="IPR011029">
    <property type="entry name" value="DEATH-like_dom_sf"/>
</dbReference>
<dbReference type="GO" id="GO:0005737">
    <property type="term" value="C:cytoplasm"/>
    <property type="evidence" value="ECO:0007669"/>
    <property type="project" value="UniProtKB-SubCell"/>
</dbReference>
<dbReference type="Pfam" id="PF16739">
    <property type="entry name" value="CARD_2"/>
    <property type="match status" value="2"/>
</dbReference>
<dbReference type="GO" id="GO:0003724">
    <property type="term" value="F:RNA helicase activity"/>
    <property type="evidence" value="ECO:0007669"/>
    <property type="project" value="UniProtKB-EC"/>
</dbReference>
<evidence type="ECO:0000256" key="6">
    <source>
        <dbReference type="ARBA" id="ARBA00022553"/>
    </source>
</evidence>
<dbReference type="Pfam" id="PF18119">
    <property type="entry name" value="RIG-I_C"/>
    <property type="match status" value="1"/>
</dbReference>
<keyword evidence="6" id="KW-0597">Phosphoprotein</keyword>
<keyword evidence="14" id="KW-0067">ATP-binding</keyword>
<dbReference type="EC" id="3.6.4.13" evidence="3"/>
<dbReference type="InterPro" id="IPR038557">
    <property type="entry name" value="RLR_C_sf"/>
</dbReference>
<proteinExistence type="inferred from homology"/>
<dbReference type="PROSITE" id="PS51789">
    <property type="entry name" value="RLR_CTR"/>
    <property type="match status" value="1"/>
</dbReference>
<evidence type="ECO:0000256" key="11">
    <source>
        <dbReference type="ARBA" id="ARBA00022801"/>
    </source>
</evidence>
<keyword evidence="5" id="KW-1017">Isopeptide bond</keyword>
<reference evidence="23" key="1">
    <citation type="submission" date="2025-08" db="UniProtKB">
        <authorList>
            <consortium name="Ensembl"/>
        </authorList>
    </citation>
    <scope>IDENTIFICATION</scope>
</reference>
<keyword evidence="7" id="KW-0399">Innate immunity</keyword>
<evidence type="ECO:0000256" key="19">
    <source>
        <dbReference type="ARBA" id="ARBA00049390"/>
    </source>
</evidence>
<dbReference type="CDD" id="cd12090">
    <property type="entry name" value="MDA5_ID"/>
    <property type="match status" value="1"/>
</dbReference>
<dbReference type="GO" id="GO:0002753">
    <property type="term" value="P:cytoplasmic pattern recognition receptor signaling pathway"/>
    <property type="evidence" value="ECO:0007669"/>
    <property type="project" value="TreeGrafter"/>
</dbReference>
<evidence type="ECO:0000256" key="17">
    <source>
        <dbReference type="ARBA" id="ARBA00022884"/>
    </source>
</evidence>
<dbReference type="Gene3D" id="1.10.533.10">
    <property type="entry name" value="Death Domain, Fas"/>
    <property type="match status" value="2"/>
</dbReference>
<keyword evidence="13" id="KW-0862">Zinc</keyword>
<dbReference type="PANTHER" id="PTHR14074">
    <property type="entry name" value="HELICASE WITH DEATH DOMAIN-RELATED"/>
    <property type="match status" value="1"/>
</dbReference>
<dbReference type="SMART" id="SM00487">
    <property type="entry name" value="DEXDc"/>
    <property type="match status" value="1"/>
</dbReference>
<keyword evidence="16" id="KW-0391">Immunity</keyword>
<evidence type="ECO:0000256" key="12">
    <source>
        <dbReference type="ARBA" id="ARBA00022806"/>
    </source>
</evidence>
<keyword evidence="8" id="KW-0479">Metal-binding</keyword>
<reference evidence="23" key="2">
    <citation type="submission" date="2025-09" db="UniProtKB">
        <authorList>
            <consortium name="Ensembl"/>
        </authorList>
    </citation>
    <scope>IDENTIFICATION</scope>
</reference>
<evidence type="ECO:0000256" key="13">
    <source>
        <dbReference type="ARBA" id="ARBA00022833"/>
    </source>
</evidence>
<name>A0A8C5LQ81_9ANUR</name>
<evidence type="ECO:0000256" key="7">
    <source>
        <dbReference type="ARBA" id="ARBA00022588"/>
    </source>
</evidence>
<organism evidence="23 24">
    <name type="scientific">Leptobrachium leishanense</name>
    <name type="common">Leishan spiny toad</name>
    <dbReference type="NCBI Taxonomy" id="445787"/>
    <lineage>
        <taxon>Eukaryota</taxon>
        <taxon>Metazoa</taxon>
        <taxon>Chordata</taxon>
        <taxon>Craniata</taxon>
        <taxon>Vertebrata</taxon>
        <taxon>Euteleostomi</taxon>
        <taxon>Amphibia</taxon>
        <taxon>Batrachia</taxon>
        <taxon>Anura</taxon>
        <taxon>Pelobatoidea</taxon>
        <taxon>Megophryidae</taxon>
        <taxon>Leptobrachium</taxon>
    </lineage>
</organism>
<evidence type="ECO:0000256" key="9">
    <source>
        <dbReference type="ARBA" id="ARBA00022737"/>
    </source>
</evidence>
<evidence type="ECO:0000256" key="14">
    <source>
        <dbReference type="ARBA" id="ARBA00022840"/>
    </source>
</evidence>
<comment type="catalytic activity">
    <reaction evidence="19">
        <text>ATP + H2O = ADP + phosphate + H(+)</text>
        <dbReference type="Rhea" id="RHEA:13065"/>
        <dbReference type="ChEBI" id="CHEBI:15377"/>
        <dbReference type="ChEBI" id="CHEBI:15378"/>
        <dbReference type="ChEBI" id="CHEBI:30616"/>
        <dbReference type="ChEBI" id="CHEBI:43474"/>
        <dbReference type="ChEBI" id="CHEBI:456216"/>
        <dbReference type="EC" id="3.6.4.13"/>
    </reaction>
    <physiologicalReaction direction="left-to-right" evidence="19">
        <dbReference type="Rhea" id="RHEA:13066"/>
    </physiologicalReaction>
</comment>
<dbReference type="Pfam" id="PF11648">
    <property type="entry name" value="RIG-I_C-RD"/>
    <property type="match status" value="1"/>
</dbReference>
<dbReference type="GO" id="GO:0005524">
    <property type="term" value="F:ATP binding"/>
    <property type="evidence" value="ECO:0007669"/>
    <property type="project" value="UniProtKB-KW"/>
</dbReference>
<dbReference type="InterPro" id="IPR031964">
    <property type="entry name" value="CARD_dom"/>
</dbReference>
<evidence type="ECO:0000313" key="24">
    <source>
        <dbReference type="Proteomes" id="UP000694569"/>
    </source>
</evidence>
<dbReference type="InterPro" id="IPR011545">
    <property type="entry name" value="DEAD/DEAH_box_helicase_dom"/>
</dbReference>
<keyword evidence="18" id="KW-0051">Antiviral defense</keyword>
<dbReference type="Ensembl" id="ENSLLET00000003690.1">
    <property type="protein sequence ID" value="ENSLLEP00000003525.1"/>
    <property type="gene ID" value="ENSLLEG00000002146.1"/>
</dbReference>
<dbReference type="FunFam" id="3.40.50.300:FF:001233">
    <property type="entry name" value="Probable ATP-dependent RNA helicase DDX58"/>
    <property type="match status" value="1"/>
</dbReference>
<evidence type="ECO:0000256" key="2">
    <source>
        <dbReference type="ARBA" id="ARBA00006866"/>
    </source>
</evidence>
<keyword evidence="12" id="KW-0347">Helicase</keyword>
<dbReference type="SMART" id="SM00490">
    <property type="entry name" value="HELICc"/>
    <property type="match status" value="1"/>
</dbReference>
<evidence type="ECO:0000256" key="3">
    <source>
        <dbReference type="ARBA" id="ARBA00012552"/>
    </source>
</evidence>
<protein>
    <recommendedName>
        <fullName evidence="3">RNA helicase</fullName>
        <ecNumber evidence="3">3.6.4.13</ecNumber>
    </recommendedName>
</protein>
<evidence type="ECO:0000259" key="21">
    <source>
        <dbReference type="PROSITE" id="PS51194"/>
    </source>
</evidence>
<keyword evidence="24" id="KW-1185">Reference proteome</keyword>
<accession>A0A8C5LQ81</accession>
<evidence type="ECO:0000256" key="10">
    <source>
        <dbReference type="ARBA" id="ARBA00022741"/>
    </source>
</evidence>
<dbReference type="Pfam" id="PF00270">
    <property type="entry name" value="DEAD"/>
    <property type="match status" value="1"/>
</dbReference>
<dbReference type="InterPro" id="IPR027417">
    <property type="entry name" value="P-loop_NTPase"/>
</dbReference>
<evidence type="ECO:0000313" key="23">
    <source>
        <dbReference type="Ensembl" id="ENSLLEP00000003525.1"/>
    </source>
</evidence>
<dbReference type="SUPFAM" id="SSF52540">
    <property type="entry name" value="P-loop containing nucleoside triphosphate hydrolases"/>
    <property type="match status" value="2"/>
</dbReference>
<dbReference type="AlphaFoldDB" id="A0A8C5LQ81"/>
<dbReference type="Proteomes" id="UP000694569">
    <property type="component" value="Unplaced"/>
</dbReference>
<dbReference type="GO" id="GO:0008270">
    <property type="term" value="F:zinc ion binding"/>
    <property type="evidence" value="ECO:0007669"/>
    <property type="project" value="TreeGrafter"/>
</dbReference>
<evidence type="ECO:0000256" key="16">
    <source>
        <dbReference type="ARBA" id="ARBA00022859"/>
    </source>
</evidence>
<dbReference type="Pfam" id="PF00271">
    <property type="entry name" value="Helicase_C"/>
    <property type="match status" value="1"/>
</dbReference>
<dbReference type="GO" id="GO:0140374">
    <property type="term" value="P:antiviral innate immune response"/>
    <property type="evidence" value="ECO:0007669"/>
    <property type="project" value="TreeGrafter"/>
</dbReference>
<dbReference type="InterPro" id="IPR014001">
    <property type="entry name" value="Helicase_ATP-bd"/>
</dbReference>
<evidence type="ECO:0000256" key="4">
    <source>
        <dbReference type="ARBA" id="ARBA00022490"/>
    </source>
</evidence>
<evidence type="ECO:0000256" key="8">
    <source>
        <dbReference type="ARBA" id="ARBA00022723"/>
    </source>
</evidence>
<dbReference type="InterPro" id="IPR041204">
    <property type="entry name" value="RIG-I-like_C"/>
</dbReference>
<dbReference type="PROSITE" id="PS51192">
    <property type="entry name" value="HELICASE_ATP_BIND_1"/>
    <property type="match status" value="1"/>
</dbReference>
<evidence type="ECO:0000256" key="1">
    <source>
        <dbReference type="ARBA" id="ARBA00004496"/>
    </source>
</evidence>
<dbReference type="InterPro" id="IPR051363">
    <property type="entry name" value="RLR_Helicase"/>
</dbReference>
<sequence>MEEVKSYLGCIRHHIESIIRPSCVIQYMMHWLQKDVIEQIKCMEETGLTNAAKLFIDKLLELEAEGWYRGFLDGLRAAEYTGLCAALEDQDFHDIESLEEQRDHLRLIYSNVKSNINPDDVVPHFQDILSQAETEEIKQQARTKGDTAGAEKLIDCLLRSDKKEWPKTLTLALESEGHTQVLQVWAPNKESTKKEAMDCNEEGEQSCFNLVQYSEEPDQLNSCLSAAPLLDRDSSSVEVNNSYPYEPAPVLTIRKYQDELAQPAYKGKNTIICAPTGSGKTFVALSICERHLKSMPEGKKGKVLFMATKVPVYEQQKDVFCKYFEGSDYGVVGFCGETSENVPIGLALESYDIIIMTPQILVNCLQEGSVSSVSIFTLMIFDECHNTIGSHPYNVIMFHYMDMKHGSTKEKCPQIVGLTASVGTGKSKNEHEATQYVRKLCASLDTEVLSTVKENLKELKEIVNQPEKLIRETERRQKDPFTEIMSAIMSATEQMAKVVLPCLDTLSNIQNRRFGTQKYEQWIVDTQRKCRIIPMESKDEERRICQALFTYTEYLRKYNDALMINDDARTKDALDYLKDFIDNVKNGSYNPVEQDVTKVFEAKLPMLEKISEENLNPKLDDVQFILKEAYRENPQTRTLLFVKTRALVSALKKWIDDNPNLSFLKPDILIGRNKRNDNIGMSLPSQKGALESFKSDNGSKLMIATSVADEGIDIPACNLVLLYEYVGNVTKMIQVRGRGRAKDSQCILVTSKRDEAEKERNNLLHEELMTIAVEHLQNEYQQNRDAFLKKINDIQKDEKYQRDIKKSIKGPELTEENKQLLCGKCKTFACNTDDIRVLKVSHHTVIDPAFKDRYTTKLLPKPQRFVGYTKKYEIFCSNPTCQEEWGITGTYMKFQNIPLIRIDKFVILSQNGEQEYFSKWNKVTFKMKEFMIKEISKSFAASPENDKQCAHFSNQET</sequence>
<evidence type="ECO:0000259" key="20">
    <source>
        <dbReference type="PROSITE" id="PS51192"/>
    </source>
</evidence>
<keyword evidence="4" id="KW-0963">Cytoplasm</keyword>
<dbReference type="Gene3D" id="3.40.50.300">
    <property type="entry name" value="P-loop containing nucleotide triphosphate hydrolases"/>
    <property type="match status" value="2"/>
</dbReference>
<dbReference type="Gene3D" id="1.20.1320.30">
    <property type="match status" value="1"/>
</dbReference>